<protein>
    <submittedName>
        <fullName evidence="2">Uncharacterized protein</fullName>
    </submittedName>
</protein>
<comment type="caution">
    <text evidence="2">The sequence shown here is derived from an EMBL/GenBank/DDBJ whole genome shotgun (WGS) entry which is preliminary data.</text>
</comment>
<keyword evidence="3" id="KW-1185">Reference proteome</keyword>
<proteinExistence type="predicted"/>
<gene>
    <name evidence="2" type="ORF">NHX12_008747</name>
</gene>
<organism evidence="2 3">
    <name type="scientific">Muraenolepis orangiensis</name>
    <name type="common">Patagonian moray cod</name>
    <dbReference type="NCBI Taxonomy" id="630683"/>
    <lineage>
        <taxon>Eukaryota</taxon>
        <taxon>Metazoa</taxon>
        <taxon>Chordata</taxon>
        <taxon>Craniata</taxon>
        <taxon>Vertebrata</taxon>
        <taxon>Euteleostomi</taxon>
        <taxon>Actinopterygii</taxon>
        <taxon>Neopterygii</taxon>
        <taxon>Teleostei</taxon>
        <taxon>Neoteleostei</taxon>
        <taxon>Acanthomorphata</taxon>
        <taxon>Zeiogadaria</taxon>
        <taxon>Gadariae</taxon>
        <taxon>Gadiformes</taxon>
        <taxon>Muraenolepidoidei</taxon>
        <taxon>Muraenolepididae</taxon>
        <taxon>Muraenolepis</taxon>
    </lineage>
</organism>
<feature type="region of interest" description="Disordered" evidence="1">
    <location>
        <begin position="43"/>
        <end position="66"/>
    </location>
</feature>
<evidence type="ECO:0000313" key="3">
    <source>
        <dbReference type="Proteomes" id="UP001148018"/>
    </source>
</evidence>
<name>A0A9Q0I9M5_9TELE</name>
<reference evidence="2" key="1">
    <citation type="submission" date="2022-07" db="EMBL/GenBank/DDBJ databases">
        <title>Chromosome-level genome of Muraenolepis orangiensis.</title>
        <authorList>
            <person name="Kim J."/>
        </authorList>
    </citation>
    <scope>NUCLEOTIDE SEQUENCE</scope>
    <source>
        <strain evidence="2">KU_S4_2022</strain>
        <tissue evidence="2">Muscle</tissue>
    </source>
</reference>
<dbReference type="Proteomes" id="UP001148018">
    <property type="component" value="Unassembled WGS sequence"/>
</dbReference>
<evidence type="ECO:0000256" key="1">
    <source>
        <dbReference type="SAM" id="MobiDB-lite"/>
    </source>
</evidence>
<sequence>MDRKKKKKKKERFVARRDGIPVCVSDPSVRAYSRGRDLLPLPTNGRRLASGERSPPTVAFGCPIGG</sequence>
<evidence type="ECO:0000313" key="2">
    <source>
        <dbReference type="EMBL" id="KAJ3590799.1"/>
    </source>
</evidence>
<dbReference type="EMBL" id="JANIIK010000114">
    <property type="protein sequence ID" value="KAJ3590799.1"/>
    <property type="molecule type" value="Genomic_DNA"/>
</dbReference>
<dbReference type="AlphaFoldDB" id="A0A9Q0I9M5"/>
<accession>A0A9Q0I9M5</accession>